<comment type="caution">
    <text evidence="1">The sequence shown here is derived from an EMBL/GenBank/DDBJ whole genome shotgun (WGS) entry which is preliminary data.</text>
</comment>
<organism evidence="1 2">
    <name type="scientific">Trichinella patagoniensis</name>
    <dbReference type="NCBI Taxonomy" id="990121"/>
    <lineage>
        <taxon>Eukaryota</taxon>
        <taxon>Metazoa</taxon>
        <taxon>Ecdysozoa</taxon>
        <taxon>Nematoda</taxon>
        <taxon>Enoplea</taxon>
        <taxon>Dorylaimia</taxon>
        <taxon>Trichinellida</taxon>
        <taxon>Trichinellidae</taxon>
        <taxon>Trichinella</taxon>
    </lineage>
</organism>
<protein>
    <submittedName>
        <fullName evidence="1">Uncharacterized protein</fullName>
    </submittedName>
</protein>
<evidence type="ECO:0000313" key="1">
    <source>
        <dbReference type="EMBL" id="KRY18978.1"/>
    </source>
</evidence>
<proteinExistence type="predicted"/>
<dbReference type="OrthoDB" id="5919079at2759"/>
<dbReference type="AlphaFoldDB" id="A0A0V1A2J1"/>
<sequence>MDSPNENDKINEDHELQMTKHDLLLAKAEFESFLVNMKAFQDCLEELMPKTGTVSPMETFARCISNFTINKDPQKPMIRTFLNFKECLEDISYSQQALYRRLCSQISPQIKQVTVDSAVVYRKILCQINSAKTENEDTLVNVSFRPSSLMWVGRRQQAADVPAAWWSRLRKTGLQQTLWHGTASSGQNVPPVSGAFAPGDAPGTFVTPLPPLSGRVPPSHGGAFVILARPTTRGRSGRSASHLHGGRTGTSVDAAAFSGGPSRARAHGLCALRSPGCIPEALGFLALAGFQSACTMAAQLSAEHGDRRRHPCALVNAAVVRQHDKRQHVVLLVWVPIDHDGLHVEEHVIRSSEVHDVLLDQHIGHGTGFHVGERECGRPLGEDVYADSLQGVSRGHGLHWRTVILRWAFPPHTLHACAPLCVHVAAHSGPLESAFHSFQCPPFVQVACVPTIMHGLHDLIFQCSRYQHLLSPFLSRESA</sequence>
<gene>
    <name evidence="1" type="ORF">T12_1341</name>
</gene>
<name>A0A0V1A2J1_9BILA</name>
<dbReference type="EMBL" id="JYDQ01000040">
    <property type="protein sequence ID" value="KRY18978.1"/>
    <property type="molecule type" value="Genomic_DNA"/>
</dbReference>
<keyword evidence="2" id="KW-1185">Reference proteome</keyword>
<reference evidence="1 2" key="1">
    <citation type="submission" date="2015-01" db="EMBL/GenBank/DDBJ databases">
        <title>Evolution of Trichinella species and genotypes.</title>
        <authorList>
            <person name="Korhonen P.K."/>
            <person name="Edoardo P."/>
            <person name="Giuseppe L.R."/>
            <person name="Gasser R.B."/>
        </authorList>
    </citation>
    <scope>NUCLEOTIDE SEQUENCE [LARGE SCALE GENOMIC DNA]</scope>
    <source>
        <strain evidence="1">ISS2496</strain>
    </source>
</reference>
<evidence type="ECO:0000313" key="2">
    <source>
        <dbReference type="Proteomes" id="UP000054783"/>
    </source>
</evidence>
<accession>A0A0V1A2J1</accession>
<dbReference type="Proteomes" id="UP000054783">
    <property type="component" value="Unassembled WGS sequence"/>
</dbReference>